<proteinExistence type="predicted"/>
<comment type="caution">
    <text evidence="2">The sequence shown here is derived from an EMBL/GenBank/DDBJ whole genome shotgun (WGS) entry which is preliminary data.</text>
</comment>
<accession>A0A0F8ZTR2</accession>
<evidence type="ECO:0000313" key="2">
    <source>
        <dbReference type="EMBL" id="KKK69804.1"/>
    </source>
</evidence>
<sequence>MKHTIKTGFSFGLTSGIITTLGLMVGLSSGTKSRLAVIGGVLIIAIADSLSD</sequence>
<reference evidence="2" key="1">
    <citation type="journal article" date="2015" name="Nature">
        <title>Complex archaea that bridge the gap between prokaryotes and eukaryotes.</title>
        <authorList>
            <person name="Spang A."/>
            <person name="Saw J.H."/>
            <person name="Jorgensen S.L."/>
            <person name="Zaremba-Niedzwiedzka K."/>
            <person name="Martijn J."/>
            <person name="Lind A.E."/>
            <person name="van Eijk R."/>
            <person name="Schleper C."/>
            <person name="Guy L."/>
            <person name="Ettema T.J."/>
        </authorList>
    </citation>
    <scope>NUCLEOTIDE SEQUENCE</scope>
</reference>
<organism evidence="2">
    <name type="scientific">marine sediment metagenome</name>
    <dbReference type="NCBI Taxonomy" id="412755"/>
    <lineage>
        <taxon>unclassified sequences</taxon>
        <taxon>metagenomes</taxon>
        <taxon>ecological metagenomes</taxon>
    </lineage>
</organism>
<evidence type="ECO:0000256" key="1">
    <source>
        <dbReference type="SAM" id="Phobius"/>
    </source>
</evidence>
<feature type="non-terminal residue" evidence="2">
    <location>
        <position position="52"/>
    </location>
</feature>
<gene>
    <name evidence="2" type="ORF">LCGC14_2930360</name>
</gene>
<keyword evidence="1" id="KW-0472">Membrane</keyword>
<dbReference type="EMBL" id="LAZR01058477">
    <property type="protein sequence ID" value="KKK69804.1"/>
    <property type="molecule type" value="Genomic_DNA"/>
</dbReference>
<feature type="transmembrane region" description="Helical" evidence="1">
    <location>
        <begin position="7"/>
        <end position="27"/>
    </location>
</feature>
<protein>
    <recommendedName>
        <fullName evidence="3">VIT family protein</fullName>
    </recommendedName>
</protein>
<evidence type="ECO:0008006" key="3">
    <source>
        <dbReference type="Google" id="ProtNLM"/>
    </source>
</evidence>
<keyword evidence="1" id="KW-1133">Transmembrane helix</keyword>
<dbReference type="AlphaFoldDB" id="A0A0F8ZTR2"/>
<keyword evidence="1" id="KW-0812">Transmembrane</keyword>
<name>A0A0F8ZTR2_9ZZZZ</name>